<evidence type="ECO:0000256" key="1">
    <source>
        <dbReference type="ARBA" id="ARBA00006464"/>
    </source>
</evidence>
<evidence type="ECO:0000313" key="4">
    <source>
        <dbReference type="EMBL" id="OGC83058.1"/>
    </source>
</evidence>
<dbReference type="Pfam" id="PF02397">
    <property type="entry name" value="Bac_transf"/>
    <property type="match status" value="1"/>
</dbReference>
<feature type="transmembrane region" description="Helical" evidence="2">
    <location>
        <begin position="108"/>
        <end position="128"/>
    </location>
</feature>
<dbReference type="STRING" id="1797240.A3D68_02240"/>
<dbReference type="InterPro" id="IPR003362">
    <property type="entry name" value="Bact_transf"/>
</dbReference>
<dbReference type="GO" id="GO:0009242">
    <property type="term" value="P:colanic acid biosynthetic process"/>
    <property type="evidence" value="ECO:0007669"/>
    <property type="project" value="TreeGrafter"/>
</dbReference>
<feature type="transmembrane region" description="Helical" evidence="2">
    <location>
        <begin position="12"/>
        <end position="33"/>
    </location>
</feature>
<comment type="caution">
    <text evidence="4">The sequence shown here is derived from an EMBL/GenBank/DDBJ whole genome shotgun (WGS) entry which is preliminary data.</text>
</comment>
<dbReference type="PANTHER" id="PTHR30576:SF21">
    <property type="entry name" value="UDP-GLUCOSE:UNDECAPRENYL-PHOSPHATE GLUCOSE-1-PHOSPHATE TRANSFERASE"/>
    <property type="match status" value="1"/>
</dbReference>
<feature type="domain" description="Bacterial sugar transferase" evidence="3">
    <location>
        <begin position="259"/>
        <end position="444"/>
    </location>
</feature>
<keyword evidence="2" id="KW-0812">Transmembrane</keyword>
<dbReference type="EMBL" id="MEWU01000029">
    <property type="protein sequence ID" value="OGC83058.1"/>
    <property type="molecule type" value="Genomic_DNA"/>
</dbReference>
<comment type="similarity">
    <text evidence="1">Belongs to the bacterial sugar transferase family.</text>
</comment>
<feature type="transmembrane region" description="Helical" evidence="2">
    <location>
        <begin position="45"/>
        <end position="65"/>
    </location>
</feature>
<dbReference type="PANTHER" id="PTHR30576">
    <property type="entry name" value="COLANIC BIOSYNTHESIS UDP-GLUCOSE LIPID CARRIER TRANSFERASE"/>
    <property type="match status" value="1"/>
</dbReference>
<feature type="transmembrane region" description="Helical" evidence="2">
    <location>
        <begin position="264"/>
        <end position="285"/>
    </location>
</feature>
<dbReference type="AlphaFoldDB" id="A0A1F4XN61"/>
<protein>
    <recommendedName>
        <fullName evidence="3">Bacterial sugar transferase domain-containing protein</fullName>
    </recommendedName>
</protein>
<keyword evidence="2" id="KW-0472">Membrane</keyword>
<evidence type="ECO:0000256" key="2">
    <source>
        <dbReference type="SAM" id="Phobius"/>
    </source>
</evidence>
<reference evidence="4 5" key="1">
    <citation type="journal article" date="2016" name="Nat. Commun.">
        <title>Thousands of microbial genomes shed light on interconnected biogeochemical processes in an aquifer system.</title>
        <authorList>
            <person name="Anantharaman K."/>
            <person name="Brown C.T."/>
            <person name="Hug L.A."/>
            <person name="Sharon I."/>
            <person name="Castelle C.J."/>
            <person name="Probst A.J."/>
            <person name="Thomas B.C."/>
            <person name="Singh A."/>
            <person name="Wilkins M.J."/>
            <person name="Karaoz U."/>
            <person name="Brodie E.L."/>
            <person name="Williams K.H."/>
            <person name="Hubbard S.S."/>
            <person name="Banfield J.F."/>
        </authorList>
    </citation>
    <scope>NUCLEOTIDE SEQUENCE [LARGE SCALE GENOMIC DNA]</scope>
</reference>
<feature type="transmembrane region" description="Helical" evidence="2">
    <location>
        <begin position="77"/>
        <end position="102"/>
    </location>
</feature>
<evidence type="ECO:0000313" key="5">
    <source>
        <dbReference type="Proteomes" id="UP000177564"/>
    </source>
</evidence>
<organism evidence="4 5">
    <name type="scientific">Candidatus Adlerbacteria bacterium RIFCSPHIGHO2_02_FULL_52_17</name>
    <dbReference type="NCBI Taxonomy" id="1797240"/>
    <lineage>
        <taxon>Bacteria</taxon>
        <taxon>Candidatus Adleribacteriota</taxon>
    </lineage>
</organism>
<dbReference type="Proteomes" id="UP000177564">
    <property type="component" value="Unassembled WGS sequence"/>
</dbReference>
<gene>
    <name evidence="4" type="ORF">A3D68_02240</name>
</gene>
<evidence type="ECO:0000259" key="3">
    <source>
        <dbReference type="Pfam" id="PF02397"/>
    </source>
</evidence>
<keyword evidence="2" id="KW-1133">Transmembrane helix</keyword>
<dbReference type="GO" id="GO:0089702">
    <property type="term" value="F:undecaprenyl-phosphate glucose phosphotransferase activity"/>
    <property type="evidence" value="ECO:0007669"/>
    <property type="project" value="TreeGrafter"/>
</dbReference>
<proteinExistence type="inferred from homology"/>
<accession>A0A1F4XN61</accession>
<name>A0A1F4XN61_9BACT</name>
<sequence>MTTAFRARPLVLFVGDVCAFIFALWASLFFRTFSAPSWDLFTSHLSAFSFLFVVWVGVFIVAGLYESRSIIFARRALSVTLLAGQTVNVTIAALFFFFIPLFGIAPKTILFIYLATSFLFVLVWRVFLFPWLGIQKVENAIVVGEGKEIDELVVALYNAPRAPTRVVATIKPSDPSVAALVTRAIDGQGVRFVIADLDDRRVAEVFPELYNFISRGVRFVDALTLYEEIYGRAPLSQIDEQWLARNVSRYMHTLYDPVKRGMDIVGGLVGGVISLLFYPFIILAIKLDDGGPAFIVQDRVGQDNESVRIHKFRTMSGNDNGKYGPGGSTSLTVTRVGRFLRASRLDELPQFWDVVMGKLSLVGPRLELPSLVKQYEKQIPYYGVRNLIKPGLFGWAQLYYHGDPHHAADVEATKMKLSYDLYYLKHRSLVLDTLITFKTIRRLLIKSNA</sequence>